<name>A0ABM6U250_FUSVA</name>
<accession>A0ABM6U250</accession>
<dbReference type="PANTHER" id="PTHR41328">
    <property type="entry name" value="TERMINASE SMALL SUBUNIT-RELATED"/>
    <property type="match status" value="1"/>
</dbReference>
<protein>
    <submittedName>
        <fullName evidence="3">Terminase small subunit</fullName>
    </submittedName>
</protein>
<dbReference type="GeneID" id="77467049"/>
<evidence type="ECO:0000313" key="3">
    <source>
        <dbReference type="EMBL" id="AVQ30345.1"/>
    </source>
</evidence>
<sequence length="173" mass="19600">MTKNQKIFVDEYLVDLNATRAYKKAYPNIKSDETAAVNGSKLLRNTKVASEIEKRMKDREKRTEVTQDKVVKELARLAFTDRTSIVKVASGSLKIKSFDELTEDQKACISGAKETKFGIEVTFYNKEKALEMLGRHLGLFNDKLEVKGQVNVSNPFSGLSTEELKKVIFNENK</sequence>
<dbReference type="InterPro" id="IPR052404">
    <property type="entry name" value="SPP1-like_terminase"/>
</dbReference>
<evidence type="ECO:0000256" key="1">
    <source>
        <dbReference type="ARBA" id="ARBA00022612"/>
    </source>
</evidence>
<dbReference type="InterPro" id="IPR005335">
    <property type="entry name" value="Terminase_ssu"/>
</dbReference>
<evidence type="ECO:0000256" key="2">
    <source>
        <dbReference type="ARBA" id="ARBA00023219"/>
    </source>
</evidence>
<dbReference type="Gene3D" id="1.10.10.1400">
    <property type="entry name" value="Terminase, small subunit, N-terminal DNA-binding domain, HTH motif"/>
    <property type="match status" value="1"/>
</dbReference>
<dbReference type="InterPro" id="IPR038713">
    <property type="entry name" value="Terminase_Gp1_N_sf"/>
</dbReference>
<keyword evidence="1" id="KW-1188">Viral release from host cell</keyword>
<reference evidence="4" key="1">
    <citation type="journal article" date="2018" name="MSphere">
        <title>Fusobacterium Genomics Using MinION and Illumina Sequencing Enables Genome Completion and Correction.</title>
        <authorList>
            <person name="Todd S.M."/>
            <person name="Settlage R.E."/>
            <person name="Lahmers K.K."/>
            <person name="Slade D.J."/>
        </authorList>
    </citation>
    <scope>NUCLEOTIDE SEQUENCE [LARGE SCALE GENOMIC DNA]</scope>
    <source>
        <strain evidence="4">ATCC 27725</strain>
    </source>
</reference>
<dbReference type="Pfam" id="PF03592">
    <property type="entry name" value="Terminase_2"/>
    <property type="match status" value="1"/>
</dbReference>
<evidence type="ECO:0000313" key="4">
    <source>
        <dbReference type="Proteomes" id="UP000241238"/>
    </source>
</evidence>
<keyword evidence="4" id="KW-1185">Reference proteome</keyword>
<gene>
    <name evidence="3" type="ORF">C4N18_03525</name>
</gene>
<dbReference type="PANTHER" id="PTHR41328:SF2">
    <property type="entry name" value="TERMINASE SMALL SUBUNIT"/>
    <property type="match status" value="1"/>
</dbReference>
<organism evidence="3 4">
    <name type="scientific">Fusobacterium varium ATCC 27725</name>
    <dbReference type="NCBI Taxonomy" id="469618"/>
    <lineage>
        <taxon>Bacteria</taxon>
        <taxon>Fusobacteriati</taxon>
        <taxon>Fusobacteriota</taxon>
        <taxon>Fusobacteriia</taxon>
        <taxon>Fusobacteriales</taxon>
        <taxon>Fusobacteriaceae</taxon>
        <taxon>Fusobacterium</taxon>
    </lineage>
</organism>
<dbReference type="Proteomes" id="UP000241238">
    <property type="component" value="Chromosome"/>
</dbReference>
<proteinExistence type="predicted"/>
<dbReference type="EMBL" id="CP028103">
    <property type="protein sequence ID" value="AVQ30345.1"/>
    <property type="molecule type" value="Genomic_DNA"/>
</dbReference>
<keyword evidence="2" id="KW-0231">Viral genome packaging</keyword>
<dbReference type="RefSeq" id="WP_005948920.1">
    <property type="nucleotide sequence ID" value="NZ_CP028103.1"/>
</dbReference>